<proteinExistence type="predicted"/>
<dbReference type="Proteomes" id="UP001163846">
    <property type="component" value="Unassembled WGS sequence"/>
</dbReference>
<name>A0AA38UI00_9AGAR</name>
<evidence type="ECO:0000313" key="1">
    <source>
        <dbReference type="EMBL" id="KAJ3842099.1"/>
    </source>
</evidence>
<accession>A0AA38UI00</accession>
<keyword evidence="2" id="KW-1185">Reference proteome</keyword>
<comment type="caution">
    <text evidence="1">The sequence shown here is derived from an EMBL/GenBank/DDBJ whole genome shotgun (WGS) entry which is preliminary data.</text>
</comment>
<sequence>MVPLDLGNGYKGRKFHLCSPLQPSIIQRAQSFTVLHHPFELTTMSTFTILYAASSTCVLHNAQIECTSPSATSTLVPMHSIETKNVPNNYSRPPQCGHCGWRGDHAPNCPFRS</sequence>
<gene>
    <name evidence="1" type="ORF">F5878DRAFT_422113</name>
</gene>
<protein>
    <submittedName>
        <fullName evidence="1">Uncharacterized protein</fullName>
    </submittedName>
</protein>
<dbReference type="EMBL" id="MU806017">
    <property type="protein sequence ID" value="KAJ3842099.1"/>
    <property type="molecule type" value="Genomic_DNA"/>
</dbReference>
<reference evidence="1" key="1">
    <citation type="submission" date="2022-08" db="EMBL/GenBank/DDBJ databases">
        <authorList>
            <consortium name="DOE Joint Genome Institute"/>
            <person name="Min B."/>
            <person name="Riley R."/>
            <person name="Sierra-Patev S."/>
            <person name="Naranjo-Ortiz M."/>
            <person name="Looney B."/>
            <person name="Konkel Z."/>
            <person name="Slot J.C."/>
            <person name="Sakamoto Y."/>
            <person name="Steenwyk J.L."/>
            <person name="Rokas A."/>
            <person name="Carro J."/>
            <person name="Camarero S."/>
            <person name="Ferreira P."/>
            <person name="Molpeceres G."/>
            <person name="Ruiz-Duenas F.J."/>
            <person name="Serrano A."/>
            <person name="Henrissat B."/>
            <person name="Drula E."/>
            <person name="Hughes K.W."/>
            <person name="Mata J.L."/>
            <person name="Ishikawa N.K."/>
            <person name="Vargas-Isla R."/>
            <person name="Ushijima S."/>
            <person name="Smith C.A."/>
            <person name="Ahrendt S."/>
            <person name="Andreopoulos W."/>
            <person name="He G."/>
            <person name="Labutti K."/>
            <person name="Lipzen A."/>
            <person name="Ng V."/>
            <person name="Sandor L."/>
            <person name="Barry K."/>
            <person name="Martinez A.T."/>
            <person name="Xiao Y."/>
            <person name="Gibbons J.G."/>
            <person name="Terashima K."/>
            <person name="Hibbett D.S."/>
            <person name="Grigoriev I.V."/>
        </authorList>
    </citation>
    <scope>NUCLEOTIDE SEQUENCE</scope>
    <source>
        <strain evidence="1">TFB9207</strain>
    </source>
</reference>
<dbReference type="AlphaFoldDB" id="A0AA38UI00"/>
<organism evidence="1 2">
    <name type="scientific">Lentinula raphanica</name>
    <dbReference type="NCBI Taxonomy" id="153919"/>
    <lineage>
        <taxon>Eukaryota</taxon>
        <taxon>Fungi</taxon>
        <taxon>Dikarya</taxon>
        <taxon>Basidiomycota</taxon>
        <taxon>Agaricomycotina</taxon>
        <taxon>Agaricomycetes</taxon>
        <taxon>Agaricomycetidae</taxon>
        <taxon>Agaricales</taxon>
        <taxon>Marasmiineae</taxon>
        <taxon>Omphalotaceae</taxon>
        <taxon>Lentinula</taxon>
    </lineage>
</organism>
<evidence type="ECO:0000313" key="2">
    <source>
        <dbReference type="Proteomes" id="UP001163846"/>
    </source>
</evidence>